<feature type="region of interest" description="Disordered" evidence="1">
    <location>
        <begin position="1"/>
        <end position="177"/>
    </location>
</feature>
<feature type="compositionally biased region" description="Polar residues" evidence="1">
    <location>
        <begin position="49"/>
        <end position="68"/>
    </location>
</feature>
<keyword evidence="3" id="KW-1185">Reference proteome</keyword>
<evidence type="ECO:0000256" key="1">
    <source>
        <dbReference type="SAM" id="MobiDB-lite"/>
    </source>
</evidence>
<feature type="compositionally biased region" description="Basic and acidic residues" evidence="1">
    <location>
        <begin position="102"/>
        <end position="113"/>
    </location>
</feature>
<organism evidence="2 3">
    <name type="scientific">Phialocephala subalpina</name>
    <dbReference type="NCBI Taxonomy" id="576137"/>
    <lineage>
        <taxon>Eukaryota</taxon>
        <taxon>Fungi</taxon>
        <taxon>Dikarya</taxon>
        <taxon>Ascomycota</taxon>
        <taxon>Pezizomycotina</taxon>
        <taxon>Leotiomycetes</taxon>
        <taxon>Helotiales</taxon>
        <taxon>Mollisiaceae</taxon>
        <taxon>Phialocephala</taxon>
        <taxon>Phialocephala fortinii species complex</taxon>
    </lineage>
</organism>
<gene>
    <name evidence="2" type="ORF">PAC_04941</name>
</gene>
<protein>
    <submittedName>
        <fullName evidence="2">Uncharacterized protein</fullName>
    </submittedName>
</protein>
<reference evidence="2 3" key="1">
    <citation type="submission" date="2016-03" db="EMBL/GenBank/DDBJ databases">
        <authorList>
            <person name="Ploux O."/>
        </authorList>
    </citation>
    <scope>NUCLEOTIDE SEQUENCE [LARGE SCALE GENOMIC DNA]</scope>
    <source>
        <strain evidence="2 3">UAMH 11012</strain>
    </source>
</reference>
<feature type="compositionally biased region" description="Basic and acidic residues" evidence="1">
    <location>
        <begin position="19"/>
        <end position="28"/>
    </location>
</feature>
<feature type="compositionally biased region" description="Basic and acidic residues" evidence="1">
    <location>
        <begin position="148"/>
        <end position="162"/>
    </location>
</feature>
<feature type="compositionally biased region" description="Basic and acidic residues" evidence="1">
    <location>
        <begin position="38"/>
        <end position="48"/>
    </location>
</feature>
<dbReference type="OrthoDB" id="10553113at2759"/>
<proteinExistence type="predicted"/>
<evidence type="ECO:0000313" key="3">
    <source>
        <dbReference type="Proteomes" id="UP000184330"/>
    </source>
</evidence>
<feature type="compositionally biased region" description="Polar residues" evidence="1">
    <location>
        <begin position="75"/>
        <end position="84"/>
    </location>
</feature>
<evidence type="ECO:0000313" key="2">
    <source>
        <dbReference type="EMBL" id="CZR55055.1"/>
    </source>
</evidence>
<accession>A0A1L7WQL1</accession>
<dbReference type="EMBL" id="FJOG01000006">
    <property type="protein sequence ID" value="CZR55055.1"/>
    <property type="molecule type" value="Genomic_DNA"/>
</dbReference>
<sequence length="198" mass="21158">MAVPNLGGSDSDSDEQEFFDARDPDDPSHPTTKPKSGRGTEVETDSSKESSPSADHTSAGLSCGSEQGTGAEGNLSESSSQGNDSDLVGIPGYHTKATIDSQEERSEGSDRDTSGLGEDRDEDVEMGGVCELEVERGGTRSPGPIGHTHSDDQAKEESVAEHEEYEPAGAEEGNPREWTRINKSSEELLDHYSYFYGI</sequence>
<dbReference type="Proteomes" id="UP000184330">
    <property type="component" value="Unassembled WGS sequence"/>
</dbReference>
<name>A0A1L7WQL1_9HELO</name>
<dbReference type="AlphaFoldDB" id="A0A1L7WQL1"/>